<dbReference type="RefSeq" id="WP_092555185.1">
    <property type="nucleotide sequence ID" value="NZ_BOMJ01000002.1"/>
</dbReference>
<feature type="region of interest" description="Disordered" evidence="18">
    <location>
        <begin position="347"/>
        <end position="367"/>
    </location>
</feature>
<proteinExistence type="inferred from homology"/>
<dbReference type="STRING" id="113562.SAMN04489716_8893"/>
<evidence type="ECO:0000256" key="11">
    <source>
        <dbReference type="ARBA" id="ARBA00023268"/>
    </source>
</evidence>
<evidence type="ECO:0000256" key="8">
    <source>
        <dbReference type="ARBA" id="ARBA00022833"/>
    </source>
</evidence>
<feature type="binding site" evidence="16">
    <location>
        <position position="227"/>
    </location>
    <ligand>
        <name>NADP(+)</name>
        <dbReference type="ChEBI" id="CHEBI:58349"/>
    </ligand>
</feature>
<dbReference type="OrthoDB" id="9800865at2"/>
<dbReference type="EC" id="1.1.1.193" evidence="14"/>
<keyword evidence="8 14" id="KW-0862">Zinc</keyword>
<feature type="binding site" evidence="16">
    <location>
        <position position="155"/>
    </location>
    <ligand>
        <name>NADP(+)</name>
        <dbReference type="ChEBI" id="CHEBI:58349"/>
    </ligand>
</feature>
<dbReference type="SUPFAM" id="SSF53597">
    <property type="entry name" value="Dihydrofolate reductase-like"/>
    <property type="match status" value="1"/>
</dbReference>
<dbReference type="PROSITE" id="PS00903">
    <property type="entry name" value="CYT_DCMP_DEAMINASES_1"/>
    <property type="match status" value="1"/>
</dbReference>
<evidence type="ECO:0000256" key="4">
    <source>
        <dbReference type="ARBA" id="ARBA00005259"/>
    </source>
</evidence>
<dbReference type="GO" id="GO:0008703">
    <property type="term" value="F:5-amino-6-(5-phosphoribosylamino)uracil reductase activity"/>
    <property type="evidence" value="ECO:0007669"/>
    <property type="project" value="UniProtKB-EC"/>
</dbReference>
<dbReference type="GO" id="GO:0050661">
    <property type="term" value="F:NADP binding"/>
    <property type="evidence" value="ECO:0007669"/>
    <property type="project" value="InterPro"/>
</dbReference>
<evidence type="ECO:0000256" key="17">
    <source>
        <dbReference type="PIRSR" id="PIRSR006769-3"/>
    </source>
</evidence>
<evidence type="ECO:0000256" key="15">
    <source>
        <dbReference type="PIRSR" id="PIRSR006769-1"/>
    </source>
</evidence>
<keyword evidence="6 14" id="KW-0686">Riboflavin biosynthesis</keyword>
<evidence type="ECO:0000256" key="13">
    <source>
        <dbReference type="ARBA" id="ARBA00049886"/>
    </source>
</evidence>
<dbReference type="Pfam" id="PF00383">
    <property type="entry name" value="dCMP_cyt_deam_1"/>
    <property type="match status" value="1"/>
</dbReference>
<dbReference type="InterPro" id="IPR002125">
    <property type="entry name" value="CMP_dCMP_dom"/>
</dbReference>
<reference evidence="20 21" key="1">
    <citation type="submission" date="2016-10" db="EMBL/GenBank/DDBJ databases">
        <authorList>
            <person name="de Groot N.N."/>
        </authorList>
    </citation>
    <scope>NUCLEOTIDE SEQUENCE [LARGE SCALE GENOMIC DNA]</scope>
    <source>
        <strain evidence="20 21">DSM 43941</strain>
    </source>
</reference>
<keyword evidence="10 14" id="KW-0560">Oxidoreductase</keyword>
<dbReference type="CDD" id="cd01284">
    <property type="entry name" value="Riboflavin_deaminase-reductase"/>
    <property type="match status" value="1"/>
</dbReference>
<feature type="binding site" evidence="16">
    <location>
        <position position="171"/>
    </location>
    <ligand>
        <name>NADP(+)</name>
        <dbReference type="ChEBI" id="CHEBI:58349"/>
    </ligand>
</feature>
<dbReference type="GO" id="GO:0008835">
    <property type="term" value="F:diaminohydroxyphosphoribosylaminopyrimidine deaminase activity"/>
    <property type="evidence" value="ECO:0007669"/>
    <property type="project" value="UniProtKB-EC"/>
</dbReference>
<evidence type="ECO:0000256" key="6">
    <source>
        <dbReference type="ARBA" id="ARBA00022619"/>
    </source>
</evidence>
<feature type="binding site" evidence="16">
    <location>
        <position position="280"/>
    </location>
    <ligand>
        <name>substrate</name>
    </ligand>
</feature>
<dbReference type="Pfam" id="PF01872">
    <property type="entry name" value="RibD_C"/>
    <property type="match status" value="1"/>
</dbReference>
<dbReference type="AlphaFoldDB" id="A0A1H2DB34"/>
<evidence type="ECO:0000256" key="10">
    <source>
        <dbReference type="ARBA" id="ARBA00023002"/>
    </source>
</evidence>
<evidence type="ECO:0000256" key="9">
    <source>
        <dbReference type="ARBA" id="ARBA00022857"/>
    </source>
</evidence>
<dbReference type="EMBL" id="LT629758">
    <property type="protein sequence ID" value="SDT79692.1"/>
    <property type="molecule type" value="Genomic_DNA"/>
</dbReference>
<accession>A0A1H2DB34</accession>
<dbReference type="PIRSF" id="PIRSF006769">
    <property type="entry name" value="RibD"/>
    <property type="match status" value="1"/>
</dbReference>
<feature type="binding site" evidence="17">
    <location>
        <position position="77"/>
    </location>
    <ligand>
        <name>Zn(2+)</name>
        <dbReference type="ChEBI" id="CHEBI:29105"/>
        <note>catalytic</note>
    </ligand>
</feature>
<dbReference type="GO" id="GO:0009231">
    <property type="term" value="P:riboflavin biosynthetic process"/>
    <property type="evidence" value="ECO:0007669"/>
    <property type="project" value="UniProtKB-UniPathway"/>
</dbReference>
<feature type="domain" description="CMP/dCMP-type deaminase" evidence="19">
    <location>
        <begin position="2"/>
        <end position="124"/>
    </location>
</feature>
<dbReference type="InterPro" id="IPR016192">
    <property type="entry name" value="APOBEC/CMP_deaminase_Zn-bd"/>
</dbReference>
<dbReference type="UniPathway" id="UPA00275">
    <property type="reaction ID" value="UER00401"/>
</dbReference>
<dbReference type="InterPro" id="IPR016193">
    <property type="entry name" value="Cytidine_deaminase-like"/>
</dbReference>
<dbReference type="InterPro" id="IPR004794">
    <property type="entry name" value="Eubact_RibD"/>
</dbReference>
<dbReference type="Gene3D" id="3.40.430.10">
    <property type="entry name" value="Dihydrofolate Reductase, subunit A"/>
    <property type="match status" value="1"/>
</dbReference>
<keyword evidence="7 14" id="KW-0479">Metal-binding</keyword>
<dbReference type="NCBIfam" id="TIGR00227">
    <property type="entry name" value="ribD_Cterm"/>
    <property type="match status" value="1"/>
</dbReference>
<evidence type="ECO:0000256" key="5">
    <source>
        <dbReference type="ARBA" id="ARBA00007417"/>
    </source>
</evidence>
<evidence type="ECO:0000259" key="19">
    <source>
        <dbReference type="PROSITE" id="PS51747"/>
    </source>
</evidence>
<dbReference type="InterPro" id="IPR050765">
    <property type="entry name" value="Riboflavin_Biosynth_HTPR"/>
</dbReference>
<organism evidence="20 21">
    <name type="scientific">Actinoplanes derwentensis</name>
    <dbReference type="NCBI Taxonomy" id="113562"/>
    <lineage>
        <taxon>Bacteria</taxon>
        <taxon>Bacillati</taxon>
        <taxon>Actinomycetota</taxon>
        <taxon>Actinomycetes</taxon>
        <taxon>Micromonosporales</taxon>
        <taxon>Micromonosporaceae</taxon>
        <taxon>Actinoplanes</taxon>
    </lineage>
</organism>
<feature type="binding site" evidence="16">
    <location>
        <position position="169"/>
    </location>
    <ligand>
        <name>NADP(+)</name>
        <dbReference type="ChEBI" id="CHEBI:58349"/>
    </ligand>
</feature>
<feature type="binding site" evidence="16">
    <location>
        <position position="208"/>
    </location>
    <ligand>
        <name>substrate</name>
    </ligand>
</feature>
<dbReference type="InterPro" id="IPR011549">
    <property type="entry name" value="RibD_C"/>
</dbReference>
<evidence type="ECO:0000256" key="2">
    <source>
        <dbReference type="ARBA" id="ARBA00004882"/>
    </source>
</evidence>
<name>A0A1H2DB34_9ACTN</name>
<dbReference type="InterPro" id="IPR024072">
    <property type="entry name" value="DHFR-like_dom_sf"/>
</dbReference>
<dbReference type="GO" id="GO:0008270">
    <property type="term" value="F:zinc ion binding"/>
    <property type="evidence" value="ECO:0007669"/>
    <property type="project" value="InterPro"/>
</dbReference>
<keyword evidence="9 14" id="KW-0521">NADP</keyword>
<comment type="catalytic activity">
    <reaction evidence="12 14">
        <text>5-amino-6-(5-phospho-D-ribitylamino)uracil + NADP(+) = 5-amino-6-(5-phospho-D-ribosylamino)uracil + NADPH + H(+)</text>
        <dbReference type="Rhea" id="RHEA:17845"/>
        <dbReference type="ChEBI" id="CHEBI:15378"/>
        <dbReference type="ChEBI" id="CHEBI:57783"/>
        <dbReference type="ChEBI" id="CHEBI:58349"/>
        <dbReference type="ChEBI" id="CHEBI:58421"/>
        <dbReference type="ChEBI" id="CHEBI:58453"/>
        <dbReference type="EC" id="1.1.1.193"/>
    </reaction>
</comment>
<comment type="cofactor">
    <cofactor evidence="14 17">
        <name>Zn(2+)</name>
        <dbReference type="ChEBI" id="CHEBI:29105"/>
    </cofactor>
    <text evidence="14 17">Binds 1 zinc ion.</text>
</comment>
<dbReference type="SUPFAM" id="SSF53927">
    <property type="entry name" value="Cytidine deaminase-like"/>
    <property type="match status" value="1"/>
</dbReference>
<comment type="catalytic activity">
    <reaction evidence="13 14">
        <text>2,5-diamino-6-hydroxy-4-(5-phosphoribosylamino)-pyrimidine + H2O + H(+) = 5-amino-6-(5-phospho-D-ribosylamino)uracil + NH4(+)</text>
        <dbReference type="Rhea" id="RHEA:21868"/>
        <dbReference type="ChEBI" id="CHEBI:15377"/>
        <dbReference type="ChEBI" id="CHEBI:15378"/>
        <dbReference type="ChEBI" id="CHEBI:28938"/>
        <dbReference type="ChEBI" id="CHEBI:58453"/>
        <dbReference type="ChEBI" id="CHEBI:58614"/>
        <dbReference type="EC" id="3.5.4.26"/>
    </reaction>
</comment>
<dbReference type="PANTHER" id="PTHR38011">
    <property type="entry name" value="DIHYDROFOLATE REDUCTASE FAMILY PROTEIN (AFU_ORTHOLOGUE AFUA_8G06820)"/>
    <property type="match status" value="1"/>
</dbReference>
<evidence type="ECO:0000313" key="21">
    <source>
        <dbReference type="Proteomes" id="UP000198688"/>
    </source>
</evidence>
<comment type="similarity">
    <text evidence="5 14">In the C-terminal section; belongs to the HTP reductase family.</text>
</comment>
<dbReference type="PROSITE" id="PS51747">
    <property type="entry name" value="CYT_DCMP_DEAMINASES_2"/>
    <property type="match status" value="1"/>
</dbReference>
<feature type="binding site" evidence="16">
    <location>
        <position position="201"/>
    </location>
    <ligand>
        <name>NADP(+)</name>
        <dbReference type="ChEBI" id="CHEBI:58349"/>
    </ligand>
</feature>
<feature type="active site" description="Proton donor" evidence="15">
    <location>
        <position position="54"/>
    </location>
</feature>
<keyword evidence="21" id="KW-1185">Reference proteome</keyword>
<feature type="binding site" evidence="16">
    <location>
        <begin position="282"/>
        <end position="288"/>
    </location>
    <ligand>
        <name>NADP(+)</name>
        <dbReference type="ChEBI" id="CHEBI:58349"/>
    </ligand>
</feature>
<dbReference type="EC" id="3.5.4.26" evidence="14"/>
<comment type="function">
    <text evidence="1 14">Converts 2,5-diamino-6-(ribosylamino)-4(3h)-pyrimidinone 5'-phosphate into 5-amino-6-(ribosylamino)-2,4(1h,3h)-pyrimidinedione 5'-phosphate.</text>
</comment>
<evidence type="ECO:0000256" key="3">
    <source>
        <dbReference type="ARBA" id="ARBA00004910"/>
    </source>
</evidence>
<evidence type="ECO:0000256" key="18">
    <source>
        <dbReference type="SAM" id="MobiDB-lite"/>
    </source>
</evidence>
<evidence type="ECO:0000256" key="16">
    <source>
        <dbReference type="PIRSR" id="PIRSR006769-2"/>
    </source>
</evidence>
<comment type="similarity">
    <text evidence="4 14">In the N-terminal section; belongs to the cytidine and deoxycytidylate deaminase family.</text>
</comment>
<comment type="pathway">
    <text evidence="3 14">Cofactor biosynthesis; riboflavin biosynthesis; 5-amino-6-(D-ribitylamino)uracil from GTP: step 3/4.</text>
</comment>
<comment type="pathway">
    <text evidence="2 14">Cofactor biosynthesis; riboflavin biosynthesis; 5-amino-6-(D-ribitylamino)uracil from GTP: step 2/4.</text>
</comment>
<feature type="binding site" evidence="16">
    <location>
        <position position="205"/>
    </location>
    <ligand>
        <name>substrate</name>
    </ligand>
</feature>
<dbReference type="Gene3D" id="3.40.140.10">
    <property type="entry name" value="Cytidine Deaminase, domain 2"/>
    <property type="match status" value="1"/>
</dbReference>
<feature type="binding site" evidence="17">
    <location>
        <position position="86"/>
    </location>
    <ligand>
        <name>Zn(2+)</name>
        <dbReference type="ChEBI" id="CHEBI:29105"/>
        <note>catalytic</note>
    </ligand>
</feature>
<dbReference type="Proteomes" id="UP000198688">
    <property type="component" value="Chromosome I"/>
</dbReference>
<evidence type="ECO:0000256" key="14">
    <source>
        <dbReference type="PIRNR" id="PIRNR006769"/>
    </source>
</evidence>
<keyword evidence="11" id="KW-0511">Multifunctional enzyme</keyword>
<evidence type="ECO:0000256" key="12">
    <source>
        <dbReference type="ARBA" id="ARBA00049861"/>
    </source>
</evidence>
<protein>
    <recommendedName>
        <fullName evidence="14">Riboflavin biosynthesis protein RibD</fullName>
    </recommendedName>
    <domain>
        <recommendedName>
            <fullName evidence="14">Diaminohydroxyphosphoribosylaminopyrimidine deaminase</fullName>
            <shortName evidence="14">DRAP deaminase</shortName>
            <ecNumber evidence="14">3.5.4.26</ecNumber>
        </recommendedName>
        <alternativeName>
            <fullName evidence="14">Riboflavin-specific deaminase</fullName>
        </alternativeName>
    </domain>
    <domain>
        <recommendedName>
            <fullName evidence="14">5-amino-6-(5-phosphoribosylamino)uracil reductase</fullName>
            <ecNumber evidence="14">1.1.1.193</ecNumber>
        </recommendedName>
        <alternativeName>
            <fullName evidence="14">HTP reductase</fullName>
        </alternativeName>
    </domain>
</protein>
<feature type="binding site" evidence="17">
    <location>
        <position position="52"/>
    </location>
    <ligand>
        <name>Zn(2+)</name>
        <dbReference type="ChEBI" id="CHEBI:29105"/>
        <note>catalytic</note>
    </ligand>
</feature>
<dbReference type="NCBIfam" id="TIGR00326">
    <property type="entry name" value="eubact_ribD"/>
    <property type="match status" value="1"/>
</dbReference>
<evidence type="ECO:0000256" key="7">
    <source>
        <dbReference type="ARBA" id="ARBA00022723"/>
    </source>
</evidence>
<feature type="binding site" evidence="16">
    <location>
        <position position="197"/>
    </location>
    <ligand>
        <name>NADP(+)</name>
        <dbReference type="ChEBI" id="CHEBI:58349"/>
    </ligand>
</feature>
<evidence type="ECO:0000313" key="20">
    <source>
        <dbReference type="EMBL" id="SDT79692.1"/>
    </source>
</evidence>
<dbReference type="PANTHER" id="PTHR38011:SF7">
    <property type="entry name" value="2,5-DIAMINO-6-RIBOSYLAMINO-4(3H)-PYRIMIDINONE 5'-PHOSPHATE REDUCTASE"/>
    <property type="match status" value="1"/>
</dbReference>
<evidence type="ECO:0000256" key="1">
    <source>
        <dbReference type="ARBA" id="ARBA00002151"/>
    </source>
</evidence>
<feature type="binding site" evidence="16">
    <location>
        <position position="185"/>
    </location>
    <ligand>
        <name>substrate</name>
    </ligand>
</feature>
<keyword evidence="14" id="KW-0378">Hydrolase</keyword>
<sequence>MVTEDEAMRRAVALAVRGLGTTSPNPVVGCILLDPAGEVAGEGFHAYAGGPHAEIVALAQAGERARGGTCMVSLEPCNHTGRTGPCSQALINAGVRRVVIAVDDPTPVASGGAATLRAAGVEVITGVRRADAELGNVAWLTAVRRGRPYVTWKFAATLDGRSAAADGTSQWISSAESRADVHVLRSTVDAIVAGVGTVVADDPQLTVRDLRDGTLAIKQPMRVVVDSSGRTPADARVRDAAAPTWIVTTAESGAGPDGRVDLSALLTELFARGVRNVLLEGGPTLAGAFLAAGLIDRVIGYVAPKLLGAGRTALLDAGIGTITDAVDLNFLEIAQIGGDLRFTATLRPKESHPTAPPATLKKEERTF</sequence>
<dbReference type="InterPro" id="IPR002734">
    <property type="entry name" value="RibDG_C"/>
</dbReference>
<gene>
    <name evidence="20" type="ORF">SAMN04489716_8893</name>
</gene>